<feature type="domain" description="Glutaredoxin" evidence="8">
    <location>
        <begin position="11"/>
        <end position="70"/>
    </location>
</feature>
<dbReference type="AlphaFoldDB" id="C5WDR9"/>
<dbReference type="SUPFAM" id="SSF52833">
    <property type="entry name" value="Thioredoxin-like"/>
    <property type="match status" value="1"/>
</dbReference>
<comment type="function">
    <text evidence="7">Has a glutathione-disulfide oxidoreductase activity in the presence of NADPH and glutathione reductase. Reduces low molecular weight disulfides and proteins.</text>
</comment>
<evidence type="ECO:0000256" key="3">
    <source>
        <dbReference type="ARBA" id="ARBA00022982"/>
    </source>
</evidence>
<evidence type="ECO:0000256" key="4">
    <source>
        <dbReference type="ARBA" id="ARBA00023116"/>
    </source>
</evidence>
<dbReference type="STRING" id="476281.ICMP_647"/>
<dbReference type="Gene3D" id="3.40.30.10">
    <property type="entry name" value="Glutaredoxin"/>
    <property type="match status" value="1"/>
</dbReference>
<keyword evidence="5" id="KW-1015">Disulfide bond</keyword>
<evidence type="ECO:0000256" key="2">
    <source>
        <dbReference type="ARBA" id="ARBA00022448"/>
    </source>
</evidence>
<dbReference type="GO" id="GO:0009263">
    <property type="term" value="P:deoxyribonucleotide biosynthetic process"/>
    <property type="evidence" value="ECO:0007669"/>
    <property type="project" value="UniProtKB-KW"/>
</dbReference>
<dbReference type="NCBIfam" id="NF007923">
    <property type="entry name" value="PRK10638.1"/>
    <property type="match status" value="1"/>
</dbReference>
<dbReference type="InterPro" id="IPR002109">
    <property type="entry name" value="Glutaredoxin"/>
</dbReference>
<dbReference type="GO" id="GO:0015038">
    <property type="term" value="F:glutathione disulfide oxidoreductase activity"/>
    <property type="evidence" value="ECO:0007669"/>
    <property type="project" value="UniProtKB-UniRule"/>
</dbReference>
<evidence type="ECO:0000256" key="7">
    <source>
        <dbReference type="RuleBase" id="RU364065"/>
    </source>
</evidence>
<evidence type="ECO:0000256" key="5">
    <source>
        <dbReference type="ARBA" id="ARBA00023157"/>
    </source>
</evidence>
<dbReference type="PRINTS" id="PR00160">
    <property type="entry name" value="GLUTAREDOXIN"/>
</dbReference>
<keyword evidence="10" id="KW-1185">Reference proteome</keyword>
<organism evidence="9 10">
    <name type="scientific">Candidatus Ishikawaella capsulata Mpkobe</name>
    <dbReference type="NCBI Taxonomy" id="476281"/>
    <lineage>
        <taxon>Bacteria</taxon>
        <taxon>Pseudomonadati</taxon>
        <taxon>Pseudomonadota</taxon>
        <taxon>Gammaproteobacteria</taxon>
        <taxon>Enterobacterales</taxon>
        <taxon>Enterobacteriaceae</taxon>
        <taxon>Candidatus Ishikawella</taxon>
    </lineage>
</organism>
<protein>
    <recommendedName>
        <fullName evidence="7">Glutaredoxin</fullName>
    </recommendedName>
</protein>
<keyword evidence="7" id="KW-0963">Cytoplasm</keyword>
<dbReference type="FunFam" id="3.40.30.10:FF:000018">
    <property type="entry name" value="Glutaredoxin"/>
    <property type="match status" value="1"/>
</dbReference>
<dbReference type="KEGG" id="icp:ICMP_647"/>
<dbReference type="InterPro" id="IPR014025">
    <property type="entry name" value="Glutaredoxin_subgr"/>
</dbReference>
<evidence type="ECO:0000313" key="9">
    <source>
        <dbReference type="EMBL" id="BAH83475.1"/>
    </source>
</evidence>
<sequence>MLNREKKVLNIEMYTTMTCPYCDKAKDLLKKKKVEFKEIRIDTDSGKRKEMIRRSGRTSVPQIFINSKHIGGCDDLYELDARAELDPLLK</sequence>
<name>C5WDR9_9ENTR</name>
<keyword evidence="6 7" id="KW-0676">Redox-active center</keyword>
<proteinExistence type="inferred from homology"/>
<dbReference type="GO" id="GO:0034599">
    <property type="term" value="P:cellular response to oxidative stress"/>
    <property type="evidence" value="ECO:0007669"/>
    <property type="project" value="TreeGrafter"/>
</dbReference>
<dbReference type="RefSeq" id="WP_041069917.1">
    <property type="nucleotide sequence ID" value="NZ_AP010872.1"/>
</dbReference>
<dbReference type="PANTHER" id="PTHR45694:SF18">
    <property type="entry name" value="GLUTAREDOXIN-1-RELATED"/>
    <property type="match status" value="1"/>
</dbReference>
<keyword evidence="4" id="KW-0215">Deoxyribonucleotide synthesis</keyword>
<evidence type="ECO:0000256" key="6">
    <source>
        <dbReference type="ARBA" id="ARBA00023284"/>
    </source>
</evidence>
<accession>C5WDR9</accession>
<dbReference type="NCBIfam" id="TIGR02181">
    <property type="entry name" value="GRX_bact"/>
    <property type="match status" value="1"/>
</dbReference>
<dbReference type="PANTHER" id="PTHR45694">
    <property type="entry name" value="GLUTAREDOXIN 2"/>
    <property type="match status" value="1"/>
</dbReference>
<evidence type="ECO:0000256" key="1">
    <source>
        <dbReference type="ARBA" id="ARBA00007787"/>
    </source>
</evidence>
<evidence type="ECO:0000259" key="8">
    <source>
        <dbReference type="Pfam" id="PF00462"/>
    </source>
</evidence>
<gene>
    <name evidence="9" type="primary">grxC</name>
    <name evidence="9" type="ORF">ICMP_647</name>
</gene>
<comment type="similarity">
    <text evidence="1 7">Belongs to the glutaredoxin family.</text>
</comment>
<dbReference type="EMBL" id="AP010872">
    <property type="protein sequence ID" value="BAH83475.1"/>
    <property type="molecule type" value="Genomic_DNA"/>
</dbReference>
<dbReference type="GO" id="GO:0045454">
    <property type="term" value="P:cell redox homeostasis"/>
    <property type="evidence" value="ECO:0007669"/>
    <property type="project" value="InterPro"/>
</dbReference>
<dbReference type="PROSITE" id="PS00195">
    <property type="entry name" value="GLUTAREDOXIN_1"/>
    <property type="match status" value="1"/>
</dbReference>
<dbReference type="OrthoDB" id="9814618at2"/>
<dbReference type="HOGENOM" id="CLU_026126_7_3_6"/>
<dbReference type="InterPro" id="IPR011767">
    <property type="entry name" value="GLR_AS"/>
</dbReference>
<dbReference type="InterPro" id="IPR011900">
    <property type="entry name" value="GRX_bact"/>
</dbReference>
<dbReference type="GO" id="GO:0005737">
    <property type="term" value="C:cytoplasm"/>
    <property type="evidence" value="ECO:0007669"/>
    <property type="project" value="TreeGrafter"/>
</dbReference>
<dbReference type="Proteomes" id="UP000061704">
    <property type="component" value="Chromosome"/>
</dbReference>
<dbReference type="InterPro" id="IPR036249">
    <property type="entry name" value="Thioredoxin-like_sf"/>
</dbReference>
<reference evidence="9 10" key="1">
    <citation type="journal article" date="2011" name="Genome Biol. Evol.">
        <title>Reductive evolution of bacterial genome in insect gut environment.</title>
        <authorList>
            <person name="Nikoh N."/>
            <person name="Hosokawa T."/>
            <person name="Ohshima K."/>
            <person name="Hattori M."/>
            <person name="Fukatsu T."/>
        </authorList>
    </citation>
    <scope>NUCLEOTIDE SEQUENCE [LARGE SCALE GENOMIC DNA]</scope>
    <source>
        <strain evidence="9 10">Mpkobe</strain>
    </source>
</reference>
<dbReference type="Pfam" id="PF00462">
    <property type="entry name" value="Glutaredoxin"/>
    <property type="match status" value="1"/>
</dbReference>
<keyword evidence="3 7" id="KW-0249">Electron transport</keyword>
<evidence type="ECO:0000313" key="10">
    <source>
        <dbReference type="Proteomes" id="UP000061704"/>
    </source>
</evidence>
<dbReference type="PROSITE" id="PS51354">
    <property type="entry name" value="GLUTAREDOXIN_2"/>
    <property type="match status" value="1"/>
</dbReference>
<keyword evidence="2 7" id="KW-0813">Transport</keyword>